<dbReference type="AlphaFoldDB" id="A0A834RQG4"/>
<feature type="region of interest" description="Disordered" evidence="1">
    <location>
        <begin position="220"/>
        <end position="241"/>
    </location>
</feature>
<evidence type="ECO:0000313" key="2">
    <source>
        <dbReference type="EMBL" id="KAF7567810.1"/>
    </source>
</evidence>
<comment type="caution">
    <text evidence="2">The sequence shown here is derived from an EMBL/GenBank/DDBJ whole genome shotgun (WGS) entry which is preliminary data.</text>
</comment>
<feature type="compositionally biased region" description="Polar residues" evidence="1">
    <location>
        <begin position="220"/>
        <end position="236"/>
    </location>
</feature>
<dbReference type="PANTHER" id="PTHR36182">
    <property type="entry name" value="PROTEIN, PUTATIVE (AFU_ORTHOLOGUE AFUA_6G10930)-RELATED"/>
    <property type="match status" value="1"/>
</dbReference>
<accession>A0A834RQG4</accession>
<dbReference type="EMBL" id="NQIK02000007">
    <property type="protein sequence ID" value="KAF7567810.1"/>
    <property type="molecule type" value="Genomic_DNA"/>
</dbReference>
<dbReference type="RefSeq" id="XP_065960634.1">
    <property type="nucleotide sequence ID" value="XM_066108642.1"/>
</dbReference>
<dbReference type="GeneID" id="90957274"/>
<protein>
    <recommendedName>
        <fullName evidence="4">Lytic polysaccharide monooxygenase</fullName>
    </recommendedName>
</protein>
<evidence type="ECO:0000256" key="1">
    <source>
        <dbReference type="SAM" id="MobiDB-lite"/>
    </source>
</evidence>
<dbReference type="PANTHER" id="PTHR36182:SF2">
    <property type="entry name" value="LYTIC POLYSACCHARIDE MONOOXYGENASE"/>
    <property type="match status" value="1"/>
</dbReference>
<dbReference type="KEGG" id="ptrr:90957274"/>
<name>A0A834RQG4_9PLEO</name>
<dbReference type="Gene3D" id="2.70.50.70">
    <property type="match status" value="1"/>
</dbReference>
<reference evidence="2 3" key="1">
    <citation type="journal article" date="2018" name="BMC Genomics">
        <title>Comparative genomics of the wheat fungal pathogen Pyrenophora tritici-repentis reveals chromosomal variations and genome plasticity.</title>
        <authorList>
            <person name="Moolhuijzen P."/>
            <person name="See P.T."/>
            <person name="Hane J.K."/>
            <person name="Shi G."/>
            <person name="Liu Z."/>
            <person name="Oliver R.P."/>
            <person name="Moffat C.S."/>
        </authorList>
    </citation>
    <scope>NUCLEOTIDE SEQUENCE [LARGE SCALE GENOMIC DNA]</scope>
    <source>
        <strain evidence="2">M4</strain>
    </source>
</reference>
<evidence type="ECO:0000313" key="3">
    <source>
        <dbReference type="Proteomes" id="UP000245464"/>
    </source>
</evidence>
<organism evidence="2 3">
    <name type="scientific">Pyrenophora tritici-repentis</name>
    <dbReference type="NCBI Taxonomy" id="45151"/>
    <lineage>
        <taxon>Eukaryota</taxon>
        <taxon>Fungi</taxon>
        <taxon>Dikarya</taxon>
        <taxon>Ascomycota</taxon>
        <taxon>Pezizomycotina</taxon>
        <taxon>Dothideomycetes</taxon>
        <taxon>Pleosporomycetidae</taxon>
        <taxon>Pleosporales</taxon>
        <taxon>Pleosporineae</taxon>
        <taxon>Pleosporaceae</taxon>
        <taxon>Pyrenophora</taxon>
    </lineage>
</organism>
<proteinExistence type="predicted"/>
<sequence>MLESPVPYGRPTLNNSPLDGTGVDFPCKLRAGVYDVTQMNYWTAGEAQTIRFLGSAVHGGGSCQFSVSEDLEPTKSSQWKVVYSVVGGCPASVEGNLPGGPVSHVADTVEVVLPKEMPSGEYTFAWTWFNRQGYREMYMNCAPITVRGGGNNATFLASLPDMFVANLPSSACSTMENFDYAFPDPGSAVLTGSQAKPTTGLVGDGCASVTALGSGSGTARPSIALSDSSPGQQSTHAVLDEQPSVASSTIAPINLPSSAAVKAIVDEEMTASASPTSAALSSQVLAPLVGPATSVSVVSETCVPCNPANEVVCIDGDHYGLCDFGCARSQRVAPGTVCTDSQILRRDA</sequence>
<dbReference type="Proteomes" id="UP000245464">
    <property type="component" value="Chromosome 7"/>
</dbReference>
<evidence type="ECO:0008006" key="4">
    <source>
        <dbReference type="Google" id="ProtNLM"/>
    </source>
</evidence>
<gene>
    <name evidence="2" type="ORF">PtrM4_124230</name>
</gene>